<comment type="caution">
    <text evidence="1">The sequence shown here is derived from an EMBL/GenBank/DDBJ whole genome shotgun (WGS) entry which is preliminary data.</text>
</comment>
<evidence type="ECO:0000313" key="2">
    <source>
        <dbReference type="Proteomes" id="UP000053480"/>
    </source>
</evidence>
<proteinExistence type="predicted"/>
<protein>
    <submittedName>
        <fullName evidence="1">Uncharacterized protein</fullName>
    </submittedName>
</protein>
<reference evidence="1" key="1">
    <citation type="submission" date="2024-07" db="EMBL/GenBank/DDBJ databases">
        <title>Metagenome and Metagenome-Assembled Genomes of Archaea from a hot spring from the geothermal field of Los Azufres, Mexico.</title>
        <authorList>
            <person name="Marin-Paredes R."/>
            <person name="Martinez-Romero E."/>
            <person name="Servin-Garciduenas L.E."/>
        </authorList>
    </citation>
    <scope>NUCLEOTIDE SEQUENCE</scope>
    <source>
        <strain evidence="1">AZ1-454</strain>
    </source>
</reference>
<organism evidence="1 2">
    <name type="scientific">Candidatus Aramenus sulfurataquae</name>
    <dbReference type="NCBI Taxonomy" id="1326980"/>
    <lineage>
        <taxon>Archaea</taxon>
        <taxon>Thermoproteota</taxon>
        <taxon>Thermoprotei</taxon>
        <taxon>Sulfolobales</taxon>
        <taxon>Sulfolobaceae</taxon>
        <taxon>Candidatus Aramenus</taxon>
    </lineage>
</organism>
<name>A0ACC6TN96_9CREN</name>
<sequence length="153" mass="16671">MEAVSSFLIVIATVVLGLVVFSLFSVYSVAEYSRQVILNEARSYAEGLYYQVGTPAGDEYPVVIKDFNYNGTLYLYFLTFSPSEASSAQYLTPPSGNGNTVIYSVTGQELYQGQLPLIKYEQGTPVLVQNLTVVWVIANVSGGLFRIGEVVVG</sequence>
<accession>A0ACC6TN96</accession>
<dbReference type="EMBL" id="JZWS03000003">
    <property type="protein sequence ID" value="MEW9491349.1"/>
    <property type="molecule type" value="Genomic_DNA"/>
</dbReference>
<evidence type="ECO:0000313" key="1">
    <source>
        <dbReference type="EMBL" id="MEW9491349.1"/>
    </source>
</evidence>
<gene>
    <name evidence="1" type="ORF">TQ35_0003990</name>
</gene>
<dbReference type="Proteomes" id="UP000053480">
    <property type="component" value="Unassembled WGS sequence"/>
</dbReference>